<dbReference type="InterPro" id="IPR011009">
    <property type="entry name" value="Kinase-like_dom_sf"/>
</dbReference>
<keyword evidence="4" id="KW-1185">Reference proteome</keyword>
<dbReference type="PROSITE" id="PS00109">
    <property type="entry name" value="PROTEIN_KINASE_TYR"/>
    <property type="match status" value="1"/>
</dbReference>
<name>A0A183PD21_9TREM</name>
<dbReference type="InterPro" id="IPR020635">
    <property type="entry name" value="Tyr_kinase_cat_dom"/>
</dbReference>
<accession>A0A183PD21</accession>
<keyword evidence="2" id="KW-0067">ATP-binding</keyword>
<organism evidence="3 4">
    <name type="scientific">Schistosoma mattheei</name>
    <dbReference type="NCBI Taxonomy" id="31246"/>
    <lineage>
        <taxon>Eukaryota</taxon>
        <taxon>Metazoa</taxon>
        <taxon>Spiralia</taxon>
        <taxon>Lophotrochozoa</taxon>
        <taxon>Platyhelminthes</taxon>
        <taxon>Trematoda</taxon>
        <taxon>Digenea</taxon>
        <taxon>Strigeidida</taxon>
        <taxon>Schistosomatoidea</taxon>
        <taxon>Schistosomatidae</taxon>
        <taxon>Schistosoma</taxon>
    </lineage>
</organism>
<dbReference type="InterPro" id="IPR008266">
    <property type="entry name" value="Tyr_kinase_AS"/>
</dbReference>
<dbReference type="Proteomes" id="UP000269396">
    <property type="component" value="Unassembled WGS sequence"/>
</dbReference>
<dbReference type="SMART" id="SM00220">
    <property type="entry name" value="S_TKc"/>
    <property type="match status" value="1"/>
</dbReference>
<dbReference type="AlphaFoldDB" id="A0A183PD21"/>
<evidence type="ECO:0000313" key="3">
    <source>
        <dbReference type="EMBL" id="VDP60466.1"/>
    </source>
</evidence>
<dbReference type="InterPro" id="IPR001245">
    <property type="entry name" value="Ser-Thr/Tyr_kinase_cat_dom"/>
</dbReference>
<keyword evidence="1" id="KW-0547">Nucleotide-binding</keyword>
<dbReference type="Gene3D" id="1.10.510.10">
    <property type="entry name" value="Transferase(Phosphotransferase) domain 1"/>
    <property type="match status" value="1"/>
</dbReference>
<dbReference type="PANTHER" id="PTHR24418">
    <property type="entry name" value="TYROSINE-PROTEIN KINASE"/>
    <property type="match status" value="1"/>
</dbReference>
<gene>
    <name evidence="3" type="ORF">SMTD_LOCUS12257</name>
</gene>
<dbReference type="GO" id="GO:0004713">
    <property type="term" value="F:protein tyrosine kinase activity"/>
    <property type="evidence" value="ECO:0007669"/>
    <property type="project" value="InterPro"/>
</dbReference>
<reference evidence="3 4" key="1">
    <citation type="submission" date="2018-11" db="EMBL/GenBank/DDBJ databases">
        <authorList>
            <consortium name="Pathogen Informatics"/>
        </authorList>
    </citation>
    <scope>NUCLEOTIDE SEQUENCE [LARGE SCALE GENOMIC DNA]</scope>
    <source>
        <strain>Denwood</strain>
        <strain evidence="4">Zambia</strain>
    </source>
</reference>
<dbReference type="GO" id="GO:0005524">
    <property type="term" value="F:ATP binding"/>
    <property type="evidence" value="ECO:0007669"/>
    <property type="project" value="UniProtKB-KW"/>
</dbReference>
<evidence type="ECO:0000313" key="4">
    <source>
        <dbReference type="Proteomes" id="UP000269396"/>
    </source>
</evidence>
<dbReference type="SMART" id="SM00219">
    <property type="entry name" value="TyrKc"/>
    <property type="match status" value="1"/>
</dbReference>
<protein>
    <submittedName>
        <fullName evidence="3">Uncharacterized protein</fullName>
    </submittedName>
</protein>
<dbReference type="Pfam" id="PF07714">
    <property type="entry name" value="PK_Tyr_Ser-Thr"/>
    <property type="match status" value="1"/>
</dbReference>
<proteinExistence type="predicted"/>
<dbReference type="PROSITE" id="PS50011">
    <property type="entry name" value="PROTEIN_KINASE_DOM"/>
    <property type="match status" value="1"/>
</dbReference>
<dbReference type="STRING" id="31246.A0A183PD21"/>
<evidence type="ECO:0000256" key="2">
    <source>
        <dbReference type="ARBA" id="ARBA00022840"/>
    </source>
</evidence>
<dbReference type="SUPFAM" id="SSF56112">
    <property type="entry name" value="Protein kinase-like (PK-like)"/>
    <property type="match status" value="1"/>
</dbReference>
<sequence>MVNNKVQYKGVWHTDARRGLQVAIKIMDIKQMNEEETCDFLNEISIMHRLNHPDIVQLLGVCIDVNVIKIVTELAPLRSLLECLRESELRSSFSVPVLYKFSIQIARGMSYLEECGLVHRDLAARNVLVFSKDIVSSKKPNYPIAIIIIIVIVIIIIQLVRIIIVYSPIISL</sequence>
<dbReference type="InterPro" id="IPR050198">
    <property type="entry name" value="Non-receptor_tyrosine_kinases"/>
</dbReference>
<evidence type="ECO:0000256" key="1">
    <source>
        <dbReference type="ARBA" id="ARBA00022741"/>
    </source>
</evidence>
<dbReference type="InterPro" id="IPR000719">
    <property type="entry name" value="Prot_kinase_dom"/>
</dbReference>
<dbReference type="EMBL" id="UZAL01032259">
    <property type="protein sequence ID" value="VDP60466.1"/>
    <property type="molecule type" value="Genomic_DNA"/>
</dbReference>